<keyword evidence="2" id="KW-1185">Reference proteome</keyword>
<proteinExistence type="predicted"/>
<sequence>MISWISSNPDFRGESPHLCRYSAASAPWLSNNSSSGSPRRLHCAEPVSADLNLSRALYNTSSVMDLAHVSALELPGDAEGTGPLHNGLIYYPAHLLHLGSSQRLQLSNNSLVAIHNSTFSGLDCLQELDLTPTP</sequence>
<dbReference type="AlphaFoldDB" id="A0A5J5CZB5"/>
<evidence type="ECO:0000313" key="1">
    <source>
        <dbReference type="EMBL" id="KAA8586243.1"/>
    </source>
</evidence>
<gene>
    <name evidence="1" type="ORF">FQN60_007812</name>
</gene>
<reference evidence="1 2" key="1">
    <citation type="submission" date="2019-08" db="EMBL/GenBank/DDBJ databases">
        <title>A chromosome-level genome assembly, high-density linkage maps, and genome scans reveal the genomic architecture of hybrid incompatibilities underlying speciation via character displacement in darters (Percidae: Etheostominae).</title>
        <authorList>
            <person name="Moran R.L."/>
            <person name="Catchen J.M."/>
            <person name="Fuller R.C."/>
        </authorList>
    </citation>
    <scope>NUCLEOTIDE SEQUENCE [LARGE SCALE GENOMIC DNA]</scope>
    <source>
        <strain evidence="1">EspeVRDwgs_2016</strain>
        <tissue evidence="1">Muscle</tissue>
    </source>
</reference>
<dbReference type="EMBL" id="VOFY01000014">
    <property type="protein sequence ID" value="KAA8586243.1"/>
    <property type="molecule type" value="Genomic_DNA"/>
</dbReference>
<comment type="caution">
    <text evidence="1">The sequence shown here is derived from an EMBL/GenBank/DDBJ whole genome shotgun (WGS) entry which is preliminary data.</text>
</comment>
<organism evidence="1 2">
    <name type="scientific">Etheostoma spectabile</name>
    <name type="common">orangethroat darter</name>
    <dbReference type="NCBI Taxonomy" id="54343"/>
    <lineage>
        <taxon>Eukaryota</taxon>
        <taxon>Metazoa</taxon>
        <taxon>Chordata</taxon>
        <taxon>Craniata</taxon>
        <taxon>Vertebrata</taxon>
        <taxon>Euteleostomi</taxon>
        <taxon>Actinopterygii</taxon>
        <taxon>Neopterygii</taxon>
        <taxon>Teleostei</taxon>
        <taxon>Neoteleostei</taxon>
        <taxon>Acanthomorphata</taxon>
        <taxon>Eupercaria</taxon>
        <taxon>Perciformes</taxon>
        <taxon>Percoidei</taxon>
        <taxon>Percidae</taxon>
        <taxon>Etheostomatinae</taxon>
        <taxon>Etheostoma</taxon>
    </lineage>
</organism>
<evidence type="ECO:0000313" key="2">
    <source>
        <dbReference type="Proteomes" id="UP000327493"/>
    </source>
</evidence>
<dbReference type="Proteomes" id="UP000327493">
    <property type="component" value="Chromosome 14"/>
</dbReference>
<dbReference type="SUPFAM" id="SSF52058">
    <property type="entry name" value="L domain-like"/>
    <property type="match status" value="1"/>
</dbReference>
<protein>
    <submittedName>
        <fullName evidence="1">Uncharacterized protein</fullName>
    </submittedName>
</protein>
<name>A0A5J5CZB5_9PERO</name>
<accession>A0A5J5CZB5</accession>